<name>A0AAD9Y1H6_COLKA</name>
<accession>A0AAD9Y1H6</accession>
<sequence length="65" mass="7196">MSTPTIIKLRCMRCRKEAELTATDDHGDAGMVEIGYNLSYCIQCAKETGHPTVRLPIARPPKHIG</sequence>
<proteinExistence type="predicted"/>
<comment type="caution">
    <text evidence="1">The sequence shown here is derived from an EMBL/GenBank/DDBJ whole genome shotgun (WGS) entry which is preliminary data.</text>
</comment>
<evidence type="ECO:0000313" key="2">
    <source>
        <dbReference type="Proteomes" id="UP001281614"/>
    </source>
</evidence>
<dbReference type="AlphaFoldDB" id="A0AAD9Y1H6"/>
<dbReference type="Proteomes" id="UP001281614">
    <property type="component" value="Unassembled WGS sequence"/>
</dbReference>
<keyword evidence="2" id="KW-1185">Reference proteome</keyword>
<evidence type="ECO:0000313" key="1">
    <source>
        <dbReference type="EMBL" id="KAK2731621.1"/>
    </source>
</evidence>
<dbReference type="EMBL" id="VYYT01000567">
    <property type="protein sequence ID" value="KAK2731621.1"/>
    <property type="molecule type" value="Genomic_DNA"/>
</dbReference>
<gene>
    <name evidence="1" type="ORF">CKAH01_19057</name>
</gene>
<organism evidence="1 2">
    <name type="scientific">Colletotrichum kahawae</name>
    <name type="common">Coffee berry disease fungus</name>
    <dbReference type="NCBI Taxonomy" id="34407"/>
    <lineage>
        <taxon>Eukaryota</taxon>
        <taxon>Fungi</taxon>
        <taxon>Dikarya</taxon>
        <taxon>Ascomycota</taxon>
        <taxon>Pezizomycotina</taxon>
        <taxon>Sordariomycetes</taxon>
        <taxon>Hypocreomycetidae</taxon>
        <taxon>Glomerellales</taxon>
        <taxon>Glomerellaceae</taxon>
        <taxon>Colletotrichum</taxon>
        <taxon>Colletotrichum gloeosporioides species complex</taxon>
    </lineage>
</organism>
<protein>
    <submittedName>
        <fullName evidence="1">Uncharacterized protein</fullName>
    </submittedName>
</protein>
<reference evidence="1" key="1">
    <citation type="submission" date="2023-02" db="EMBL/GenBank/DDBJ databases">
        <title>Colletotrichum kahawae CIFC_Que2 genome sequencing and assembly.</title>
        <authorList>
            <person name="Baroncelli R."/>
        </authorList>
    </citation>
    <scope>NUCLEOTIDE SEQUENCE</scope>
    <source>
        <strain evidence="1">CIFC_Que2</strain>
    </source>
</reference>